<proteinExistence type="predicted"/>
<sequence length="570" mass="64496">CGNILSYGACLKCNSGTGNSFTYDTIPEAFDEVPNPPPQCHFNIYLCQICECNSHYGYECSQRIPLVYEPEPCYTQNFSDNDYSHDFPGVNPLIDHHCCYECGNSLNDFFCYQCTWEFCGNGAHIIGLLMNLTSVNQRIMSIVMSKILAMIQILLVLTMVNPRNTVNHPIFNAHINFLDSQNELTIAQNKIMKQMTTLTSMCEMVCQIIQKKQEKKRIEEEHAANAQYWKILACCDDDDDYNSAITPNESEGKNGGDVPACFTTFSNILFDAEYEFDSSDDQSLSDEDFSKKIFSNPLFEEEIIPMKLDQHHFNAESDLIESMLNHDSSIIPSSSKIDSLLDEFASELTLLKSIPPGIDKTDSYPEEDIRLIERLLYDNSSPHPDSFMEEIDLSFNLDDPMPPGIKDDDDDSERDILILEELPSNYSLSLPEKSPNILSHRSLKCFQISAKCPMMIHGKNIPILDVPLFHFYPLDQFKYGGNWVKLSDLKQALRGRHPMLIIVQYSRKLKDSCQRILSSKSSFPQLQLGIILLHLAGSQPMLKSSYKAEDGVIISIPPLVDGVADVVVEI</sequence>
<name>A0A699J2Z7_TANCI</name>
<dbReference type="AlphaFoldDB" id="A0A699J2Z7"/>
<accession>A0A699J2Z7</accession>
<reference evidence="1" key="1">
    <citation type="journal article" date="2019" name="Sci. Rep.">
        <title>Draft genome of Tanacetum cinerariifolium, the natural source of mosquito coil.</title>
        <authorList>
            <person name="Yamashiro T."/>
            <person name="Shiraishi A."/>
            <person name="Satake H."/>
            <person name="Nakayama K."/>
        </authorList>
    </citation>
    <scope>NUCLEOTIDE SEQUENCE</scope>
</reference>
<gene>
    <name evidence="1" type="ORF">Tci_579823</name>
</gene>
<feature type="non-terminal residue" evidence="1">
    <location>
        <position position="1"/>
    </location>
</feature>
<comment type="caution">
    <text evidence="1">The sequence shown here is derived from an EMBL/GenBank/DDBJ whole genome shotgun (WGS) entry which is preliminary data.</text>
</comment>
<evidence type="ECO:0000313" key="1">
    <source>
        <dbReference type="EMBL" id="GFA07851.1"/>
    </source>
</evidence>
<organism evidence="1">
    <name type="scientific">Tanacetum cinerariifolium</name>
    <name type="common">Dalmatian daisy</name>
    <name type="synonym">Chrysanthemum cinerariifolium</name>
    <dbReference type="NCBI Taxonomy" id="118510"/>
    <lineage>
        <taxon>Eukaryota</taxon>
        <taxon>Viridiplantae</taxon>
        <taxon>Streptophyta</taxon>
        <taxon>Embryophyta</taxon>
        <taxon>Tracheophyta</taxon>
        <taxon>Spermatophyta</taxon>
        <taxon>Magnoliopsida</taxon>
        <taxon>eudicotyledons</taxon>
        <taxon>Gunneridae</taxon>
        <taxon>Pentapetalae</taxon>
        <taxon>asterids</taxon>
        <taxon>campanulids</taxon>
        <taxon>Asterales</taxon>
        <taxon>Asteraceae</taxon>
        <taxon>Asteroideae</taxon>
        <taxon>Anthemideae</taxon>
        <taxon>Anthemidinae</taxon>
        <taxon>Tanacetum</taxon>
    </lineage>
</organism>
<protein>
    <submittedName>
        <fullName evidence="1">Uncharacterized protein</fullName>
    </submittedName>
</protein>
<feature type="non-terminal residue" evidence="1">
    <location>
        <position position="570"/>
    </location>
</feature>
<dbReference type="EMBL" id="BKCJ010365602">
    <property type="protein sequence ID" value="GFA07851.1"/>
    <property type="molecule type" value="Genomic_DNA"/>
</dbReference>